<keyword evidence="3" id="KW-1185">Reference proteome</keyword>
<dbReference type="PANTHER" id="PTHR33064">
    <property type="entry name" value="POL PROTEIN"/>
    <property type="match status" value="1"/>
</dbReference>
<keyword evidence="1" id="KW-0175">Coiled coil</keyword>
<dbReference type="InterPro" id="IPR051320">
    <property type="entry name" value="Viral_Replic_Matur_Polypro"/>
</dbReference>
<evidence type="ECO:0000313" key="3">
    <source>
        <dbReference type="Proteomes" id="UP000507470"/>
    </source>
</evidence>
<protein>
    <recommendedName>
        <fullName evidence="4">Reverse transcriptase domain-containing protein</fullName>
    </recommendedName>
</protein>
<reference evidence="2 3" key="1">
    <citation type="submission" date="2020-06" db="EMBL/GenBank/DDBJ databases">
        <authorList>
            <person name="Li R."/>
            <person name="Bekaert M."/>
        </authorList>
    </citation>
    <scope>NUCLEOTIDE SEQUENCE [LARGE SCALE GENOMIC DNA]</scope>
    <source>
        <strain evidence="3">wild</strain>
    </source>
</reference>
<dbReference type="PANTHER" id="PTHR33064:SF29">
    <property type="entry name" value="PEPTIDASE A2 DOMAIN-CONTAINING PROTEIN-RELATED"/>
    <property type="match status" value="1"/>
</dbReference>
<dbReference type="FunFam" id="3.30.70.270:FF:000020">
    <property type="entry name" value="Transposon Tf2-6 polyprotein-like Protein"/>
    <property type="match status" value="1"/>
</dbReference>
<name>A0A6J8ENG0_MYTCO</name>
<evidence type="ECO:0000313" key="2">
    <source>
        <dbReference type="EMBL" id="CAC5422124.1"/>
    </source>
</evidence>
<dbReference type="Proteomes" id="UP000507470">
    <property type="component" value="Unassembled WGS sequence"/>
</dbReference>
<feature type="coiled-coil region" evidence="1">
    <location>
        <begin position="176"/>
        <end position="232"/>
    </location>
</feature>
<proteinExistence type="predicted"/>
<dbReference type="OrthoDB" id="116078at2759"/>
<dbReference type="AlphaFoldDB" id="A0A6J8ENG0"/>
<dbReference type="EMBL" id="CACVKT020009520">
    <property type="protein sequence ID" value="CAC5422124.1"/>
    <property type="molecule type" value="Genomic_DNA"/>
</dbReference>
<sequence>MENIDNFIDDIIIFTLTFEQHLEVLYELLVRLKEANLTARPSKCSIGYSSQECLGHFVGDDKLKPHPDKVKAIQEAPRPVTKKQVRSFLGLVDFYRTFIPNFSCIALPLTDLTKKGQPNTVVWENAQENAFQSLRSAVVQPKQTKVDKCSLQRQVDQVYRLLQLTTYLLRQKTVIIYNTKKKLKRQEQTIRKLKIQISENDAKREVQYMKLLQSKKKQFENLSEVIEDSKMEIDDFISCEVMGLEMNILVQF</sequence>
<evidence type="ECO:0000256" key="1">
    <source>
        <dbReference type="SAM" id="Coils"/>
    </source>
</evidence>
<dbReference type="InterPro" id="IPR043502">
    <property type="entry name" value="DNA/RNA_pol_sf"/>
</dbReference>
<evidence type="ECO:0008006" key="4">
    <source>
        <dbReference type="Google" id="ProtNLM"/>
    </source>
</evidence>
<organism evidence="2 3">
    <name type="scientific">Mytilus coruscus</name>
    <name type="common">Sea mussel</name>
    <dbReference type="NCBI Taxonomy" id="42192"/>
    <lineage>
        <taxon>Eukaryota</taxon>
        <taxon>Metazoa</taxon>
        <taxon>Spiralia</taxon>
        <taxon>Lophotrochozoa</taxon>
        <taxon>Mollusca</taxon>
        <taxon>Bivalvia</taxon>
        <taxon>Autobranchia</taxon>
        <taxon>Pteriomorphia</taxon>
        <taxon>Mytilida</taxon>
        <taxon>Mytiloidea</taxon>
        <taxon>Mytilidae</taxon>
        <taxon>Mytilinae</taxon>
        <taxon>Mytilus</taxon>
    </lineage>
</organism>
<dbReference type="SUPFAM" id="SSF56672">
    <property type="entry name" value="DNA/RNA polymerases"/>
    <property type="match status" value="1"/>
</dbReference>
<dbReference type="Gene3D" id="3.30.70.270">
    <property type="match status" value="2"/>
</dbReference>
<dbReference type="InterPro" id="IPR043128">
    <property type="entry name" value="Rev_trsase/Diguanyl_cyclase"/>
</dbReference>
<gene>
    <name evidence="2" type="ORF">MCOR_54195</name>
</gene>
<accession>A0A6J8ENG0</accession>